<protein>
    <submittedName>
        <fullName evidence="7 9">Spermatogenesis-defective protein 39 homolog</fullName>
    </submittedName>
</protein>
<dbReference type="OMA" id="PEMVIEC"/>
<reference evidence="9" key="2">
    <citation type="submission" date="2020-12" db="UniProtKB">
        <authorList>
            <consortium name="WormBaseParasite"/>
        </authorList>
    </citation>
    <scope>IDENTIFICATION</scope>
</reference>
<dbReference type="GO" id="GO:0005770">
    <property type="term" value="C:late endosome"/>
    <property type="evidence" value="ECO:0007669"/>
    <property type="project" value="UniProtKB-SubCell"/>
</dbReference>
<dbReference type="GO" id="GO:0005769">
    <property type="term" value="C:early endosome"/>
    <property type="evidence" value="ECO:0007669"/>
    <property type="project" value="UniProtKB-SubCell"/>
</dbReference>
<keyword evidence="5" id="KW-0968">Cytoplasmic vesicle</keyword>
<dbReference type="CTD" id="36376621"/>
<proteinExistence type="predicted"/>
<evidence type="ECO:0000256" key="3">
    <source>
        <dbReference type="ARBA" id="ARBA00004603"/>
    </source>
</evidence>
<feature type="compositionally biased region" description="Low complexity" evidence="6">
    <location>
        <begin position="90"/>
        <end position="102"/>
    </location>
</feature>
<evidence type="ECO:0000313" key="10">
    <source>
        <dbReference type="WormBase" id="SRAE_1000251100"/>
    </source>
</evidence>
<dbReference type="OrthoDB" id="9977282at2759"/>
<evidence type="ECO:0000256" key="5">
    <source>
        <dbReference type="ARBA" id="ARBA00023329"/>
    </source>
</evidence>
<evidence type="ECO:0000256" key="4">
    <source>
        <dbReference type="ARBA" id="ARBA00022753"/>
    </source>
</evidence>
<organism evidence="7">
    <name type="scientific">Strongyloides ratti</name>
    <name type="common">Parasitic roundworm</name>
    <dbReference type="NCBI Taxonomy" id="34506"/>
    <lineage>
        <taxon>Eukaryota</taxon>
        <taxon>Metazoa</taxon>
        <taxon>Ecdysozoa</taxon>
        <taxon>Nematoda</taxon>
        <taxon>Chromadorea</taxon>
        <taxon>Rhabditida</taxon>
        <taxon>Tylenchina</taxon>
        <taxon>Panagrolaimomorpha</taxon>
        <taxon>Strongyloidoidea</taxon>
        <taxon>Strongyloididae</taxon>
        <taxon>Strongyloides</taxon>
    </lineage>
</organism>
<comment type="subcellular location">
    <subcellularLocation>
        <location evidence="2">Cytoplasmic vesicle</location>
    </subcellularLocation>
    <subcellularLocation>
        <location evidence="1">Early endosome</location>
    </subcellularLocation>
    <subcellularLocation>
        <location evidence="3">Late endosome</location>
    </subcellularLocation>
</comment>
<dbReference type="InterPro" id="IPR040057">
    <property type="entry name" value="Spe-39"/>
</dbReference>
<evidence type="ECO:0000313" key="9">
    <source>
        <dbReference type="WBParaSite" id="SRAE_1000251100.1"/>
    </source>
</evidence>
<keyword evidence="8" id="KW-1185">Reference proteome</keyword>
<evidence type="ECO:0000256" key="1">
    <source>
        <dbReference type="ARBA" id="ARBA00004412"/>
    </source>
</evidence>
<dbReference type="PANTHER" id="PTHR13364:SF6">
    <property type="entry name" value="SPERMATOGENESIS-DEFECTIVE PROTEIN 39 HOMOLOG"/>
    <property type="match status" value="1"/>
</dbReference>
<dbReference type="WormBase" id="SRAE_1000251100">
    <property type="protein sequence ID" value="SRP06635"/>
    <property type="gene ID" value="WBGene00259126"/>
</dbReference>
<name>A0A090L388_STRRB</name>
<dbReference type="WBParaSite" id="SRAE_1000251100.1">
    <property type="protein sequence ID" value="SRAE_1000251100.1"/>
    <property type="gene ID" value="WBGene00259126"/>
</dbReference>
<dbReference type="PANTHER" id="PTHR13364">
    <property type="entry name" value="DEFECTIVE SPERMATOGENESIS PROTEIN 39"/>
    <property type="match status" value="1"/>
</dbReference>
<dbReference type="EMBL" id="LN609528">
    <property type="protein sequence ID" value="CEF64256.1"/>
    <property type="molecule type" value="Genomic_DNA"/>
</dbReference>
<evidence type="ECO:0000256" key="2">
    <source>
        <dbReference type="ARBA" id="ARBA00004541"/>
    </source>
</evidence>
<sequence>MDVRKRFCFDNPEDAYWNENSGEASNINKRLTKLYNKASSNWSFFDDIEDLENENDVTSARAALDELMINDVNDLVVHKVNSDTTKSETENTSENDSNSIIEHNSSFSDWDDKHESSNSFSKILDVPHTSKSSTVEFSNKAQSISSFSADSTQLDYTRLKSEHRKLQKYLEVVRAERFQPLKSQEIVMRLIKREPVSLDLLRTKEEKMDLIDYGIQYGHQDVIVKILIFLKSTLKSSLFREILLLKSEAAKAFISYLYESEDYEELTNTLYALGKVGEAAMVEFFLASRKRVVEQKVQALKQTINSGFSDPGLCDSRNIVKDYVDLLERQLVIEMADNVIIKNDKCQLFKEFPRKCILPGNSLYNTIYYCSLYHYTLPENEYSSPLSIKGAFSISDKEYTYLSISALAKTSSWLEIDNLITSKKLLGGKKTVCLFPWKLFFSLVTKHQIPPKTYLEKWLCAIESLEERKKIANFKSIKNCVDFEVLLKDDEKSGREKQISGMFAKINKQVEVRKISEAFKSSPIFGRKS</sequence>
<reference evidence="7 8" key="1">
    <citation type="submission" date="2014-09" db="EMBL/GenBank/DDBJ databases">
        <authorList>
            <person name="Martin A.A."/>
        </authorList>
    </citation>
    <scope>NUCLEOTIDE SEQUENCE</scope>
    <source>
        <strain evidence="8">ED321</strain>
        <strain evidence="7">ED321 Heterogonic</strain>
    </source>
</reference>
<dbReference type="AlphaFoldDB" id="A0A090L388"/>
<dbReference type="Proteomes" id="UP000035682">
    <property type="component" value="Unplaced"/>
</dbReference>
<dbReference type="GO" id="GO:0006886">
    <property type="term" value="P:intracellular protein transport"/>
    <property type="evidence" value="ECO:0007669"/>
    <property type="project" value="TreeGrafter"/>
</dbReference>
<dbReference type="GO" id="GO:0007034">
    <property type="term" value="P:vacuolar transport"/>
    <property type="evidence" value="ECO:0007669"/>
    <property type="project" value="TreeGrafter"/>
</dbReference>
<evidence type="ECO:0000256" key="6">
    <source>
        <dbReference type="SAM" id="MobiDB-lite"/>
    </source>
</evidence>
<accession>A0A090L388</accession>
<evidence type="ECO:0000313" key="8">
    <source>
        <dbReference type="Proteomes" id="UP000035682"/>
    </source>
</evidence>
<evidence type="ECO:0000313" key="7">
    <source>
        <dbReference type="EMBL" id="CEF64256.1"/>
    </source>
</evidence>
<dbReference type="STRING" id="34506.A0A090L388"/>
<gene>
    <name evidence="7 9 10" type="ORF">SRAE_1000251100</name>
</gene>
<dbReference type="GeneID" id="36376621"/>
<dbReference type="RefSeq" id="XP_024503457.1">
    <property type="nucleotide sequence ID" value="XM_024649596.1"/>
</dbReference>
<feature type="region of interest" description="Disordered" evidence="6">
    <location>
        <begin position="81"/>
        <end position="108"/>
    </location>
</feature>
<keyword evidence="4" id="KW-0967">Endosome</keyword>